<keyword evidence="4 7" id="KW-1133">Transmembrane helix</keyword>
<comment type="caution">
    <text evidence="8">The sequence shown here is derived from an EMBL/GenBank/DDBJ whole genome shotgun (WGS) entry which is preliminary data.</text>
</comment>
<dbReference type="Pfam" id="PF00854">
    <property type="entry name" value="PTR2"/>
    <property type="match status" value="1"/>
</dbReference>
<comment type="similarity">
    <text evidence="2">Belongs to the major facilitator superfamily. Proton-dependent oligopeptide transporter (POT/PTR) (TC 2.A.17) family.</text>
</comment>
<evidence type="ECO:0000313" key="8">
    <source>
        <dbReference type="EMBL" id="KAJ8432386.1"/>
    </source>
</evidence>
<feature type="region of interest" description="Disordered" evidence="6">
    <location>
        <begin position="1"/>
        <end position="22"/>
    </location>
</feature>
<accession>A0A9Q1JW36</accession>
<feature type="transmembrane region" description="Helical" evidence="7">
    <location>
        <begin position="65"/>
        <end position="91"/>
    </location>
</feature>
<feature type="transmembrane region" description="Helical" evidence="7">
    <location>
        <begin position="112"/>
        <end position="132"/>
    </location>
</feature>
<protein>
    <submittedName>
        <fullName evidence="8">Uncharacterized protein</fullName>
    </submittedName>
</protein>
<sequence length="348" mass="38894">MEGGVGYGRGAHKISSRGGGLRQSRIGSPCIYHLITEDDIGCLGNGSSLVNNCHSECMDRNMFQLALLVSSFGLLSIGAGGIRSSSLAFGANQLVKGKSLGSAGIIERFFNWYYAASAAASIVIALTCLVYIQDHFGWQVASMLMLLCAVSFFLASHFYVNRKAKASFLTTSAEVFVASWRKRHLNLSSESTDRSYCCRRGTRFTMTSDRRSSREGVRRRTAIEEGFSDNPKADVRMSTFWLLPHHCISGVAKTFWELAKMSSSTQNSQRAWQVSPQVSMVWHQQHHRQRRKRELGVKQHKQAHFDYYHLTLAGFNLLNFFHYLICCNAYGLSLDQEAVPGDNEEETG</sequence>
<dbReference type="GO" id="GO:0016020">
    <property type="term" value="C:membrane"/>
    <property type="evidence" value="ECO:0007669"/>
    <property type="project" value="UniProtKB-SubCell"/>
</dbReference>
<dbReference type="PANTHER" id="PTHR11654">
    <property type="entry name" value="OLIGOPEPTIDE TRANSPORTER-RELATED"/>
    <property type="match status" value="1"/>
</dbReference>
<dbReference type="OrthoDB" id="8904098at2759"/>
<evidence type="ECO:0000256" key="7">
    <source>
        <dbReference type="SAM" id="Phobius"/>
    </source>
</evidence>
<evidence type="ECO:0000256" key="4">
    <source>
        <dbReference type="ARBA" id="ARBA00022989"/>
    </source>
</evidence>
<name>A0A9Q1JW36_9CARY</name>
<dbReference type="Proteomes" id="UP001153076">
    <property type="component" value="Unassembled WGS sequence"/>
</dbReference>
<evidence type="ECO:0000256" key="3">
    <source>
        <dbReference type="ARBA" id="ARBA00022692"/>
    </source>
</evidence>
<evidence type="ECO:0000256" key="1">
    <source>
        <dbReference type="ARBA" id="ARBA00004141"/>
    </source>
</evidence>
<dbReference type="Gene3D" id="1.20.1250.20">
    <property type="entry name" value="MFS general substrate transporter like domains"/>
    <property type="match status" value="2"/>
</dbReference>
<organism evidence="8 9">
    <name type="scientific">Carnegiea gigantea</name>
    <dbReference type="NCBI Taxonomy" id="171969"/>
    <lineage>
        <taxon>Eukaryota</taxon>
        <taxon>Viridiplantae</taxon>
        <taxon>Streptophyta</taxon>
        <taxon>Embryophyta</taxon>
        <taxon>Tracheophyta</taxon>
        <taxon>Spermatophyta</taxon>
        <taxon>Magnoliopsida</taxon>
        <taxon>eudicotyledons</taxon>
        <taxon>Gunneridae</taxon>
        <taxon>Pentapetalae</taxon>
        <taxon>Caryophyllales</taxon>
        <taxon>Cactineae</taxon>
        <taxon>Cactaceae</taxon>
        <taxon>Cactoideae</taxon>
        <taxon>Echinocereeae</taxon>
        <taxon>Carnegiea</taxon>
    </lineage>
</organism>
<evidence type="ECO:0000313" key="9">
    <source>
        <dbReference type="Proteomes" id="UP001153076"/>
    </source>
</evidence>
<keyword evidence="3 7" id="KW-0812">Transmembrane</keyword>
<dbReference type="GO" id="GO:0022857">
    <property type="term" value="F:transmembrane transporter activity"/>
    <property type="evidence" value="ECO:0007669"/>
    <property type="project" value="InterPro"/>
</dbReference>
<reference evidence="8" key="1">
    <citation type="submission" date="2022-04" db="EMBL/GenBank/DDBJ databases">
        <title>Carnegiea gigantea Genome sequencing and assembly v2.</title>
        <authorList>
            <person name="Copetti D."/>
            <person name="Sanderson M.J."/>
            <person name="Burquez A."/>
            <person name="Wojciechowski M.F."/>
        </authorList>
    </citation>
    <scope>NUCLEOTIDE SEQUENCE</scope>
    <source>
        <strain evidence="8">SGP5-SGP5p</strain>
        <tissue evidence="8">Aerial part</tissue>
    </source>
</reference>
<proteinExistence type="inferred from homology"/>
<evidence type="ECO:0000256" key="5">
    <source>
        <dbReference type="ARBA" id="ARBA00023136"/>
    </source>
</evidence>
<keyword evidence="9" id="KW-1185">Reference proteome</keyword>
<evidence type="ECO:0000256" key="2">
    <source>
        <dbReference type="ARBA" id="ARBA00005982"/>
    </source>
</evidence>
<dbReference type="AlphaFoldDB" id="A0A9Q1JW36"/>
<gene>
    <name evidence="8" type="ORF">Cgig2_009988</name>
</gene>
<evidence type="ECO:0000256" key="6">
    <source>
        <dbReference type="SAM" id="MobiDB-lite"/>
    </source>
</evidence>
<feature type="transmembrane region" description="Helical" evidence="7">
    <location>
        <begin position="138"/>
        <end position="160"/>
    </location>
</feature>
<dbReference type="SUPFAM" id="SSF103473">
    <property type="entry name" value="MFS general substrate transporter"/>
    <property type="match status" value="1"/>
</dbReference>
<dbReference type="InterPro" id="IPR036259">
    <property type="entry name" value="MFS_trans_sf"/>
</dbReference>
<comment type="subcellular location">
    <subcellularLocation>
        <location evidence="1">Membrane</location>
        <topology evidence="1">Multi-pass membrane protein</topology>
    </subcellularLocation>
</comment>
<keyword evidence="5 7" id="KW-0472">Membrane</keyword>
<dbReference type="EMBL" id="JAKOGI010000609">
    <property type="protein sequence ID" value="KAJ8432386.1"/>
    <property type="molecule type" value="Genomic_DNA"/>
</dbReference>
<dbReference type="InterPro" id="IPR000109">
    <property type="entry name" value="POT_fam"/>
</dbReference>